<dbReference type="AlphaFoldDB" id="X1TJ07"/>
<gene>
    <name evidence="4" type="ORF">S12H4_44949</name>
</gene>
<accession>X1TJ07</accession>
<feature type="domain" description="Fibronectin type III-like" evidence="3">
    <location>
        <begin position="163"/>
        <end position="233"/>
    </location>
</feature>
<evidence type="ECO:0000313" key="4">
    <source>
        <dbReference type="EMBL" id="GAJ05308.1"/>
    </source>
</evidence>
<dbReference type="Gene3D" id="2.60.40.10">
    <property type="entry name" value="Immunoglobulins"/>
    <property type="match status" value="1"/>
</dbReference>
<dbReference type="Pfam" id="PF14310">
    <property type="entry name" value="Fn3-like"/>
    <property type="match status" value="1"/>
</dbReference>
<dbReference type="PANTHER" id="PTHR42715">
    <property type="entry name" value="BETA-GLUCOSIDASE"/>
    <property type="match status" value="1"/>
</dbReference>
<reference evidence="4" key="1">
    <citation type="journal article" date="2014" name="Front. Microbiol.">
        <title>High frequency of phylogenetically diverse reductive dehalogenase-homologous genes in deep subseafloor sedimentary metagenomes.</title>
        <authorList>
            <person name="Kawai M."/>
            <person name="Futagami T."/>
            <person name="Toyoda A."/>
            <person name="Takaki Y."/>
            <person name="Nishi S."/>
            <person name="Hori S."/>
            <person name="Arai W."/>
            <person name="Tsubouchi T."/>
            <person name="Morono Y."/>
            <person name="Uchiyama I."/>
            <person name="Ito T."/>
            <person name="Fujiyama A."/>
            <person name="Inagaki F."/>
            <person name="Takami H."/>
        </authorList>
    </citation>
    <scope>NUCLEOTIDE SEQUENCE</scope>
    <source>
        <strain evidence="4">Expedition CK06-06</strain>
    </source>
</reference>
<protein>
    <recommendedName>
        <fullName evidence="3">Fibronectin type III-like domain-containing protein</fullName>
    </recommendedName>
</protein>
<dbReference type="InterPro" id="IPR036881">
    <property type="entry name" value="Glyco_hydro_3_C_sf"/>
</dbReference>
<dbReference type="SMART" id="SM01217">
    <property type="entry name" value="Fn3_like"/>
    <property type="match status" value="1"/>
</dbReference>
<evidence type="ECO:0000259" key="3">
    <source>
        <dbReference type="SMART" id="SM01217"/>
    </source>
</evidence>
<evidence type="ECO:0000256" key="1">
    <source>
        <dbReference type="ARBA" id="ARBA00005336"/>
    </source>
</evidence>
<evidence type="ECO:0000256" key="2">
    <source>
        <dbReference type="ARBA" id="ARBA00022801"/>
    </source>
</evidence>
<sequence length="246" mass="27682">TGDRKSLRLYENDEKLILAVASVNENCIVVLEGGGPIIVEPWKNKVSAIIMSWYSGMEGGTALGEILFGDINPSAKLPAVFPKSDDQLPYFDAITTQIEYGYYHGYKLMDKEGYEPAFPFGFGLSYTTFSYDNLRINKKSMNFDGEIQVSIDISNTGNMAGEEIVQMYVGYKNSSVDRPFKDLKGFDKILLTPGEMKTLNLKLRAEDLAYYDVDKKEWVIEKIGYIIYVGPSSRKEDLLTTTFNIS</sequence>
<dbReference type="InterPro" id="IPR026891">
    <property type="entry name" value="Fn3-like"/>
</dbReference>
<dbReference type="InterPro" id="IPR013783">
    <property type="entry name" value="Ig-like_fold"/>
</dbReference>
<dbReference type="GO" id="GO:0004553">
    <property type="term" value="F:hydrolase activity, hydrolyzing O-glycosyl compounds"/>
    <property type="evidence" value="ECO:0007669"/>
    <property type="project" value="InterPro"/>
</dbReference>
<dbReference type="InterPro" id="IPR002772">
    <property type="entry name" value="Glyco_hydro_3_C"/>
</dbReference>
<organism evidence="4">
    <name type="scientific">marine sediment metagenome</name>
    <dbReference type="NCBI Taxonomy" id="412755"/>
    <lineage>
        <taxon>unclassified sequences</taxon>
        <taxon>metagenomes</taxon>
        <taxon>ecological metagenomes</taxon>
    </lineage>
</organism>
<comment type="similarity">
    <text evidence="1">Belongs to the glycosyl hydrolase 3 family.</text>
</comment>
<dbReference type="SUPFAM" id="SSF52279">
    <property type="entry name" value="Beta-D-glucan exohydrolase, C-terminal domain"/>
    <property type="match status" value="1"/>
</dbReference>
<feature type="non-terminal residue" evidence="4">
    <location>
        <position position="1"/>
    </location>
</feature>
<dbReference type="PANTHER" id="PTHR42715:SF10">
    <property type="entry name" value="BETA-GLUCOSIDASE"/>
    <property type="match status" value="1"/>
</dbReference>
<comment type="caution">
    <text evidence="4">The sequence shown here is derived from an EMBL/GenBank/DDBJ whole genome shotgun (WGS) entry which is preliminary data.</text>
</comment>
<dbReference type="InterPro" id="IPR050288">
    <property type="entry name" value="Cellulose_deg_GH3"/>
</dbReference>
<dbReference type="Gene3D" id="3.40.50.1700">
    <property type="entry name" value="Glycoside hydrolase family 3 C-terminal domain"/>
    <property type="match status" value="1"/>
</dbReference>
<name>X1TJ07_9ZZZZ</name>
<dbReference type="FunFam" id="2.60.40.10:FF:000495">
    <property type="entry name" value="Periplasmic beta-glucosidase"/>
    <property type="match status" value="1"/>
</dbReference>
<proteinExistence type="inferred from homology"/>
<dbReference type="Pfam" id="PF01915">
    <property type="entry name" value="Glyco_hydro_3_C"/>
    <property type="match status" value="1"/>
</dbReference>
<dbReference type="EMBL" id="BARW01027741">
    <property type="protein sequence ID" value="GAJ05308.1"/>
    <property type="molecule type" value="Genomic_DNA"/>
</dbReference>
<dbReference type="GO" id="GO:0005975">
    <property type="term" value="P:carbohydrate metabolic process"/>
    <property type="evidence" value="ECO:0007669"/>
    <property type="project" value="InterPro"/>
</dbReference>
<keyword evidence="2" id="KW-0378">Hydrolase</keyword>